<dbReference type="STRING" id="504728.K649_08990"/>
<dbReference type="Proteomes" id="UP000013026">
    <property type="component" value="Chromosome"/>
</dbReference>
<dbReference type="EC" id="3.1.21.4" evidence="1"/>
<dbReference type="GO" id="GO:0009307">
    <property type="term" value="P:DNA restriction-modification system"/>
    <property type="evidence" value="ECO:0007669"/>
    <property type="project" value="InterPro"/>
</dbReference>
<accession>D3PNR5</accession>
<dbReference type="OrthoDB" id="5337216at2"/>
<dbReference type="GO" id="GO:0003677">
    <property type="term" value="F:DNA binding"/>
    <property type="evidence" value="ECO:0007669"/>
    <property type="project" value="InterPro"/>
</dbReference>
<reference evidence="2" key="2">
    <citation type="submission" date="2013-04" db="EMBL/GenBank/DDBJ databases">
        <title>Non-Hybrid, Finished Microbial Genome Assemblies from Long-Read SMRT Sequencing Data.</title>
        <authorList>
            <person name="Klammer A."/>
            <person name="Drake J."/>
            <person name="Heiner C."/>
            <person name="Clum A."/>
            <person name="Copeland A."/>
            <person name="Huddleston J."/>
            <person name="Eichler E."/>
            <person name="Turner S.W."/>
        </authorList>
    </citation>
    <scope>NUCLEOTIDE SEQUENCE</scope>
    <source>
        <strain evidence="2">DSM 1279</strain>
    </source>
</reference>
<reference evidence="1 3" key="1">
    <citation type="journal article" date="2010" name="Stand. Genomic Sci.">
        <title>Complete genome sequence of Meiothermus ruber type strain (21).</title>
        <authorList>
            <person name="Tindall B.J."/>
            <person name="Sikorski J."/>
            <person name="Lucas S."/>
            <person name="Goltsman E."/>
            <person name="Copeland A."/>
            <person name="Glavina Del Rio T."/>
            <person name="Nolan M."/>
            <person name="Tice H."/>
            <person name="Cheng J.F."/>
            <person name="Han C."/>
            <person name="Pitluck S."/>
            <person name="Liolios K."/>
            <person name="Ivanova N."/>
            <person name="Mavromatis K."/>
            <person name="Ovchinnikova G."/>
            <person name="Pati A."/>
            <person name="Fahnrich R."/>
            <person name="Goodwin L."/>
            <person name="Chen A."/>
            <person name="Palaniappan K."/>
            <person name="Land M."/>
            <person name="Hauser L."/>
            <person name="Chang Y.J."/>
            <person name="Jeffries C.D."/>
            <person name="Rohde M."/>
            <person name="Goker M."/>
            <person name="Woyke T."/>
            <person name="Bristow J."/>
            <person name="Eisen J.A."/>
            <person name="Markowitz V."/>
            <person name="Hugenholtz P."/>
            <person name="Kyrpides N.C."/>
            <person name="Klenk H.P."/>
            <person name="Lapidus A."/>
        </authorList>
    </citation>
    <scope>NUCLEOTIDE SEQUENCE [LARGE SCALE GENOMIC DNA]</scope>
    <source>
        <strain evidence="3">ATCC 35948 / DSM 1279 / VKM B-1258 / 21</strain>
        <strain evidence="1">DSM 1279</strain>
    </source>
</reference>
<keyword evidence="3" id="KW-1185">Reference proteome</keyword>
<proteinExistence type="predicted"/>
<evidence type="ECO:0000313" key="3">
    <source>
        <dbReference type="Proteomes" id="UP000006655"/>
    </source>
</evidence>
<organism evidence="2 4">
    <name type="scientific">Meiothermus ruber (strain ATCC 35948 / DSM 1279 / VKM B-1258 / 21)</name>
    <name type="common">Thermus ruber</name>
    <dbReference type="NCBI Taxonomy" id="504728"/>
    <lineage>
        <taxon>Bacteria</taxon>
        <taxon>Thermotogati</taxon>
        <taxon>Deinococcota</taxon>
        <taxon>Deinococci</taxon>
        <taxon>Thermales</taxon>
        <taxon>Thermaceae</taxon>
        <taxon>Meiothermus</taxon>
    </lineage>
</organism>
<dbReference type="AlphaFoldDB" id="D3PNR5"/>
<dbReference type="Proteomes" id="UP000006655">
    <property type="component" value="Chromosome"/>
</dbReference>
<dbReference type="PATRIC" id="fig|504728.9.peg.1853"/>
<gene>
    <name evidence="1" type="ordered locus">Mrub_2711</name>
    <name evidence="2" type="ORF">K649_08990</name>
</gene>
<dbReference type="KEGG" id="mre:K649_08990"/>
<protein>
    <submittedName>
        <fullName evidence="2">Type II site-specific deoxyribonuclease</fullName>
        <ecNumber evidence="1">3.1.21.4</ecNumber>
    </submittedName>
</protein>
<reference evidence="2 4" key="3">
    <citation type="submission" date="2013-04" db="EMBL/GenBank/DDBJ databases">
        <authorList>
            <person name="Chin J."/>
            <person name="Alexander D.H."/>
            <person name="Marks P."/>
            <person name="Korlach J."/>
            <person name="Clum A."/>
            <person name="Copeland A."/>
        </authorList>
    </citation>
    <scope>NUCLEOTIDE SEQUENCE [LARGE SCALE GENOMIC DNA]</scope>
    <source>
        <strain evidence="4">ATCC 35948 / DSM 1279 / VKM B-1258 / 21</strain>
        <strain evidence="2">DSM 1279</strain>
    </source>
</reference>
<evidence type="ECO:0000313" key="1">
    <source>
        <dbReference type="EMBL" id="ADD29460.1"/>
    </source>
</evidence>
<evidence type="ECO:0000313" key="2">
    <source>
        <dbReference type="EMBL" id="AGK05091.1"/>
    </source>
</evidence>
<name>D3PNR5_MEIRD</name>
<dbReference type="GO" id="GO:0009036">
    <property type="term" value="F:type II site-specific deoxyribonuclease activity"/>
    <property type="evidence" value="ECO:0007669"/>
    <property type="project" value="UniProtKB-EC"/>
</dbReference>
<dbReference type="RefSeq" id="WP_013014958.1">
    <property type="nucleotide sequence ID" value="NC_013946.1"/>
</dbReference>
<dbReference type="EMBL" id="CP001743">
    <property type="protein sequence ID" value="ADD29460.1"/>
    <property type="molecule type" value="Genomic_DNA"/>
</dbReference>
<dbReference type="KEGG" id="mrb:Mrub_2711"/>
<dbReference type="REBASE" id="24768">
    <property type="entry name" value="Mru1279ORF2712P"/>
</dbReference>
<sequence length="195" mass="21985">MNFEGLLEAAHNVVRSLSRPWDDRLNVILRYCVDHGAFPKIGRLSPEGEDLPTYLKLYITRYYGAREQRLEFRAVGTTPDPAVDVILQAFIGLSDLSVVSEHHRQSMAAENLLGLLLERYIAEQLEPQGWVWCAGNTVRSVDFLSGDLSTALQVKNRDNSENSSSSAIRQGTSIKKWHRINSKTGKTNWPSFPVK</sequence>
<dbReference type="InterPro" id="IPR019070">
    <property type="entry name" value="Restrct_endonuc_II_SinI"/>
</dbReference>
<evidence type="ECO:0000313" key="4">
    <source>
        <dbReference type="Proteomes" id="UP000013026"/>
    </source>
</evidence>
<dbReference type="eggNOG" id="ENOG502Z856">
    <property type="taxonomic scope" value="Bacteria"/>
</dbReference>
<dbReference type="EMBL" id="CP005385">
    <property type="protein sequence ID" value="AGK05091.1"/>
    <property type="molecule type" value="Genomic_DNA"/>
</dbReference>
<dbReference type="Pfam" id="PF09570">
    <property type="entry name" value="RE_SinI"/>
    <property type="match status" value="1"/>
</dbReference>
<keyword evidence="1" id="KW-0378">Hydrolase</keyword>